<proteinExistence type="inferred from homology"/>
<comment type="subcellular location">
    <subcellularLocation>
        <location evidence="1 8">Cytoplasm</location>
    </subcellularLocation>
</comment>
<feature type="site" description="Involved in the stabilization of negative charge on the oxyanion by the formation of the oxyanion hole" evidence="8">
    <location>
        <position position="120"/>
    </location>
</feature>
<evidence type="ECO:0000256" key="2">
    <source>
        <dbReference type="ARBA" id="ARBA00006774"/>
    </source>
</evidence>
<evidence type="ECO:0000313" key="10">
    <source>
        <dbReference type="Proteomes" id="UP000242700"/>
    </source>
</evidence>
<dbReference type="InterPro" id="IPR002813">
    <property type="entry name" value="Arg_biosynth_ArgJ"/>
</dbReference>
<dbReference type="PANTHER" id="PTHR23100:SF0">
    <property type="entry name" value="ARGININE BIOSYNTHESIS BIFUNCTIONAL PROTEIN ARGJ, MITOCHONDRIAL"/>
    <property type="match status" value="1"/>
</dbReference>
<keyword evidence="8" id="KW-0511">Multifunctional enzyme</keyword>
<dbReference type="Proteomes" id="UP000242700">
    <property type="component" value="Unassembled WGS sequence"/>
</dbReference>
<dbReference type="RefSeq" id="WP_092598745.1">
    <property type="nucleotide sequence ID" value="NZ_FNFI01000009.1"/>
</dbReference>
<dbReference type="NCBIfam" id="NF003802">
    <property type="entry name" value="PRK05388.1"/>
    <property type="match status" value="1"/>
</dbReference>
<dbReference type="STRING" id="586411.SAMN05216187_10974"/>
<dbReference type="AlphaFoldDB" id="A0A1G9CBF5"/>
<evidence type="ECO:0000256" key="4">
    <source>
        <dbReference type="ARBA" id="ARBA00022490"/>
    </source>
</evidence>
<dbReference type="Pfam" id="PF01960">
    <property type="entry name" value="ArgJ"/>
    <property type="match status" value="1"/>
</dbReference>
<reference evidence="10" key="1">
    <citation type="submission" date="2016-10" db="EMBL/GenBank/DDBJ databases">
        <authorList>
            <person name="Varghese N."/>
            <person name="Submissions S."/>
        </authorList>
    </citation>
    <scope>NUCLEOTIDE SEQUENCE [LARGE SCALE GENOMIC DNA]</scope>
    <source>
        <strain evidence="10">CGMCC 1.8911</strain>
    </source>
</reference>
<dbReference type="NCBIfam" id="TIGR00120">
    <property type="entry name" value="ArgJ"/>
    <property type="match status" value="1"/>
</dbReference>
<comment type="pathway">
    <text evidence="8">Amino-acid biosynthesis; L-arginine biosynthesis; L-ornithine and N-acetyl-L-glutamate from L-glutamate and N(2)-acetyl-L-ornithine (cyclic): step 1/1.</text>
</comment>
<feature type="binding site" evidence="8">
    <location>
        <position position="157"/>
    </location>
    <ligand>
        <name>substrate</name>
    </ligand>
</feature>
<dbReference type="Gene3D" id="3.60.70.12">
    <property type="entry name" value="L-amino peptidase D-ALA esterase/amidase"/>
    <property type="match status" value="1"/>
</dbReference>
<name>A0A1G9CBF5_9STAP</name>
<comment type="catalytic activity">
    <reaction evidence="8">
        <text>L-glutamate + acetyl-CoA = N-acetyl-L-glutamate + CoA + H(+)</text>
        <dbReference type="Rhea" id="RHEA:24292"/>
        <dbReference type="ChEBI" id="CHEBI:15378"/>
        <dbReference type="ChEBI" id="CHEBI:29985"/>
        <dbReference type="ChEBI" id="CHEBI:44337"/>
        <dbReference type="ChEBI" id="CHEBI:57287"/>
        <dbReference type="ChEBI" id="CHEBI:57288"/>
        <dbReference type="EC" id="2.3.1.1"/>
    </reaction>
</comment>
<keyword evidence="6 8" id="KW-0068">Autocatalytic cleavage</keyword>
<evidence type="ECO:0000256" key="8">
    <source>
        <dbReference type="HAMAP-Rule" id="MF_01106"/>
    </source>
</evidence>
<organism evidence="9 10">
    <name type="scientific">Jeotgalicoccus aerolatus</name>
    <dbReference type="NCBI Taxonomy" id="709510"/>
    <lineage>
        <taxon>Bacteria</taxon>
        <taxon>Bacillati</taxon>
        <taxon>Bacillota</taxon>
        <taxon>Bacilli</taxon>
        <taxon>Bacillales</taxon>
        <taxon>Staphylococcaceae</taxon>
        <taxon>Jeotgalicoccus</taxon>
    </lineage>
</organism>
<dbReference type="CDD" id="cd02152">
    <property type="entry name" value="OAT"/>
    <property type="match status" value="1"/>
</dbReference>
<comment type="catalytic activity">
    <reaction evidence="8">
        <text>N(2)-acetyl-L-ornithine + L-glutamate = N-acetyl-L-glutamate + L-ornithine</text>
        <dbReference type="Rhea" id="RHEA:15349"/>
        <dbReference type="ChEBI" id="CHEBI:29985"/>
        <dbReference type="ChEBI" id="CHEBI:44337"/>
        <dbReference type="ChEBI" id="CHEBI:46911"/>
        <dbReference type="ChEBI" id="CHEBI:57805"/>
        <dbReference type="EC" id="2.3.1.35"/>
    </reaction>
</comment>
<feature type="active site" description="Nucleophile" evidence="8">
    <location>
        <position position="194"/>
    </location>
</feature>
<feature type="binding site" evidence="8">
    <location>
        <position position="194"/>
    </location>
    <ligand>
        <name>substrate</name>
    </ligand>
</feature>
<evidence type="ECO:0000256" key="1">
    <source>
        <dbReference type="ARBA" id="ARBA00004496"/>
    </source>
</evidence>
<feature type="chain" id="PRO_5023330982" description="Arginine biosynthesis bifunctional protein ArgJ alpha chain" evidence="8">
    <location>
        <begin position="1"/>
        <end position="193"/>
    </location>
</feature>
<evidence type="ECO:0000256" key="3">
    <source>
        <dbReference type="ARBA" id="ARBA00011475"/>
    </source>
</evidence>
<dbReference type="EMBL" id="FNFI01000009">
    <property type="protein sequence ID" value="SDK49022.1"/>
    <property type="molecule type" value="Genomic_DNA"/>
</dbReference>
<dbReference type="GO" id="GO:0006526">
    <property type="term" value="P:L-arginine biosynthetic process"/>
    <property type="evidence" value="ECO:0007669"/>
    <property type="project" value="UniProtKB-UniRule"/>
</dbReference>
<feature type="site" description="Involved in the stabilization of negative charge on the oxyanion by the formation of the oxyanion hole" evidence="8">
    <location>
        <position position="121"/>
    </location>
</feature>
<dbReference type="GO" id="GO:0006592">
    <property type="term" value="P:ornithine biosynthetic process"/>
    <property type="evidence" value="ECO:0007669"/>
    <property type="project" value="TreeGrafter"/>
</dbReference>
<sequence>MQITEKKVSVLSGGLCAVDGVETNGIHTGFKAADKDLALIYFPDGATVTGVFTRNKIKAHGVIYDMEMLKNFTNFKAILVNSGNANACNGLTGERDVHTMTDALAAKLNIDAHEVLVSSTGVIGEPMNLQPFYSGLDSLIAGLSGHGSTAAAEAIMTTDTIPKELSFEAEIGGQLIHFGAIIKGAGMIHPNMGTMLSYIVTDAGLSQSSLNTALKTATNDSFNVMTVDGDTSTNDTVLLASTNKIPLDDCHTDEFTSVLTAMCQKLSQMVARDAEGATKFVTVNVINAGSDADAVSVAKTVATSSLVKTAVYGQGANWGRVIMAIGNSNVETLDPNAITIKFTSDAGEVLVCHEGLAVPFDEGIAFNILSRTDIGIFIDLNAGSAAAEVWTCDMSVDYVKINADYRS</sequence>
<comment type="similarity">
    <text evidence="2 8">Belongs to the ArgJ family.</text>
</comment>
<feature type="binding site" evidence="8">
    <location>
        <position position="402"/>
    </location>
    <ligand>
        <name>substrate</name>
    </ligand>
</feature>
<comment type="function">
    <text evidence="8">Catalyzes two activities which are involved in the cyclic version of arginine biosynthesis: the synthesis of N-acetylglutamate from glutamate and acetyl-CoA as the acetyl donor, and of ornithine by transacetylation between N(2)-acetylornithine and glutamate.</text>
</comment>
<dbReference type="OrthoDB" id="9804242at2"/>
<keyword evidence="7 8" id="KW-0012">Acyltransferase</keyword>
<dbReference type="PANTHER" id="PTHR23100">
    <property type="entry name" value="ARGININE BIOSYNTHESIS BIFUNCTIONAL PROTEIN ARGJ"/>
    <property type="match status" value="1"/>
</dbReference>
<evidence type="ECO:0000256" key="5">
    <source>
        <dbReference type="ARBA" id="ARBA00022679"/>
    </source>
</evidence>
<feature type="binding site" evidence="8">
    <location>
        <position position="275"/>
    </location>
    <ligand>
        <name>substrate</name>
    </ligand>
</feature>
<dbReference type="SUPFAM" id="SSF56266">
    <property type="entry name" value="DmpA/ArgJ-like"/>
    <property type="match status" value="1"/>
</dbReference>
<keyword evidence="8" id="KW-0055">Arginine biosynthesis</keyword>
<dbReference type="UniPathway" id="UPA00068">
    <property type="reaction ID" value="UER00106"/>
</dbReference>
<protein>
    <recommendedName>
        <fullName evidence="8">Arginine biosynthesis bifunctional protein ArgJ</fullName>
    </recommendedName>
    <domain>
        <recommendedName>
            <fullName evidence="8">Glutamate N-acetyltransferase</fullName>
            <ecNumber evidence="8">2.3.1.35</ecNumber>
        </recommendedName>
        <alternativeName>
            <fullName evidence="8">Ornithine acetyltransferase</fullName>
            <shortName evidence="8">OATase</shortName>
        </alternativeName>
        <alternativeName>
            <fullName evidence="8">Ornithine transacetylase</fullName>
        </alternativeName>
    </domain>
    <domain>
        <recommendedName>
            <fullName evidence="8">Amino-acid acetyltransferase</fullName>
            <ecNumber evidence="8">2.3.1.1</ecNumber>
        </recommendedName>
        <alternativeName>
            <fullName evidence="8">N-acetylglutamate synthase</fullName>
            <shortName evidence="8">AGSase</shortName>
        </alternativeName>
    </domain>
    <component>
        <recommendedName>
            <fullName evidence="8">Arginine biosynthesis bifunctional protein ArgJ alpha chain</fullName>
        </recommendedName>
    </component>
    <component>
        <recommendedName>
            <fullName evidence="8">Arginine biosynthesis bifunctional protein ArgJ beta chain</fullName>
        </recommendedName>
    </component>
</protein>
<comment type="subunit">
    <text evidence="3 8">Heterotetramer of two alpha and two beta chains.</text>
</comment>
<dbReference type="InterPro" id="IPR042195">
    <property type="entry name" value="ArgJ_beta_C"/>
</dbReference>
<comment type="pathway">
    <text evidence="8">Amino-acid biosynthesis; L-arginine biosynthesis; N(2)-acetyl-L-ornithine from L-glutamate: step 1/4.</text>
</comment>
<evidence type="ECO:0000256" key="7">
    <source>
        <dbReference type="ARBA" id="ARBA00023315"/>
    </source>
</evidence>
<dbReference type="Gene3D" id="3.10.20.340">
    <property type="entry name" value="ArgJ beta chain, C-terminal domain"/>
    <property type="match status" value="1"/>
</dbReference>
<accession>A0A1G9CBF5</accession>
<feature type="binding site" evidence="8">
    <location>
        <position position="183"/>
    </location>
    <ligand>
        <name>substrate</name>
    </ligand>
</feature>
<dbReference type="HAMAP" id="MF_01106">
    <property type="entry name" value="ArgJ"/>
    <property type="match status" value="1"/>
</dbReference>
<dbReference type="FunFam" id="3.10.20.340:FF:000003">
    <property type="entry name" value="Arginine biosynthesis bifunctional protein ArgJ"/>
    <property type="match status" value="1"/>
</dbReference>
<evidence type="ECO:0000256" key="6">
    <source>
        <dbReference type="ARBA" id="ARBA00022813"/>
    </source>
</evidence>
<dbReference type="GO" id="GO:0005737">
    <property type="term" value="C:cytoplasm"/>
    <property type="evidence" value="ECO:0007669"/>
    <property type="project" value="UniProtKB-SubCell"/>
</dbReference>
<feature type="chain" id="PRO_5023330981" description="Arginine biosynthesis bifunctional protein ArgJ beta chain" evidence="8">
    <location>
        <begin position="194"/>
        <end position="407"/>
    </location>
</feature>
<dbReference type="GO" id="GO:0004358">
    <property type="term" value="F:L-glutamate N-acetyltransferase activity, acting on acetyl-L-ornithine as donor"/>
    <property type="evidence" value="ECO:0007669"/>
    <property type="project" value="UniProtKB-UniRule"/>
</dbReference>
<feature type="site" description="Cleavage; by autolysis" evidence="8">
    <location>
        <begin position="193"/>
        <end position="194"/>
    </location>
</feature>
<keyword evidence="8" id="KW-0028">Amino-acid biosynthesis</keyword>
<dbReference type="EC" id="2.3.1.35" evidence="8"/>
<dbReference type="InterPro" id="IPR016117">
    <property type="entry name" value="ArgJ-like_dom_sf"/>
</dbReference>
<gene>
    <name evidence="8" type="primary">argJ</name>
    <name evidence="9" type="ORF">SAMN05216187_10974</name>
</gene>
<dbReference type="GO" id="GO:0004042">
    <property type="term" value="F:L-glutamate N-acetyltransferase activity"/>
    <property type="evidence" value="ECO:0007669"/>
    <property type="project" value="UniProtKB-UniRule"/>
</dbReference>
<feature type="binding site" evidence="8">
    <location>
        <position position="407"/>
    </location>
    <ligand>
        <name>substrate</name>
    </ligand>
</feature>
<dbReference type="EC" id="2.3.1.1" evidence="8"/>
<keyword evidence="5 8" id="KW-0808">Transferase</keyword>
<keyword evidence="4 8" id="KW-0963">Cytoplasm</keyword>
<evidence type="ECO:0000313" key="9">
    <source>
        <dbReference type="EMBL" id="SDK49022.1"/>
    </source>
</evidence>